<evidence type="ECO:0000256" key="1">
    <source>
        <dbReference type="SAM" id="Coils"/>
    </source>
</evidence>
<dbReference type="Proteomes" id="UP000034090">
    <property type="component" value="Unassembled WGS sequence"/>
</dbReference>
<organism evidence="3 4">
    <name type="scientific">Candidatus Woesebacteria bacterium GW2011_GWB1_43_14</name>
    <dbReference type="NCBI Taxonomy" id="1618578"/>
    <lineage>
        <taxon>Bacteria</taxon>
        <taxon>Candidatus Woeseibacteriota</taxon>
    </lineage>
</organism>
<protein>
    <submittedName>
        <fullName evidence="3">Uncharacterized protein</fullName>
    </submittedName>
</protein>
<proteinExistence type="predicted"/>
<gene>
    <name evidence="3" type="ORF">UV74_C0013G0243</name>
</gene>
<evidence type="ECO:0000313" key="3">
    <source>
        <dbReference type="EMBL" id="KKS97121.1"/>
    </source>
</evidence>
<reference evidence="3 4" key="1">
    <citation type="journal article" date="2015" name="Nature">
        <title>rRNA introns, odd ribosomes, and small enigmatic genomes across a large radiation of phyla.</title>
        <authorList>
            <person name="Brown C.T."/>
            <person name="Hug L.A."/>
            <person name="Thomas B.C."/>
            <person name="Sharon I."/>
            <person name="Castelle C.J."/>
            <person name="Singh A."/>
            <person name="Wilkins M.J."/>
            <person name="Williams K.H."/>
            <person name="Banfield J.F."/>
        </authorList>
    </citation>
    <scope>NUCLEOTIDE SEQUENCE [LARGE SCALE GENOMIC DNA]</scope>
</reference>
<name>A0A0G1FQ28_9BACT</name>
<dbReference type="PATRIC" id="fig|1618578.3.peg.591"/>
<evidence type="ECO:0000256" key="2">
    <source>
        <dbReference type="SAM" id="MobiDB-lite"/>
    </source>
</evidence>
<accession>A0A0G1FQ28</accession>
<feature type="coiled-coil region" evidence="1">
    <location>
        <begin position="141"/>
        <end position="175"/>
    </location>
</feature>
<sequence length="411" mass="47368">MSTITPFTKGYFGDVLRSQKEKLKNKIHSEETGYILNINENEYVEHLVSEFSIDPPILDIENKFITHEEKMIPADRHPRESFFITDNKSYPRQAIKYHLPFNGEIEVINFKPSTSLLWTIELDHEINDDGEFLCFEIINFTNDAEKTKRDSDQNLSNLQKQLGNLANEVNNYNASLSENARMLLKERKESLKSNNSFLDQLGVPVKKRDNVPSTFSIPAPKAKKKIIPRPSPSNSGTPDPTLDTETYNAILRVIHDMGKQIERMPAVYTNKDEEGLRDHFLIILETNFEGSATGETFNKSGKTDILLRHDGNNTFIAECKFWTGEKKFIETIDQILKYLTWRDSKASIMVFVRNADFTNVITTAREAAKKHSNFINLESEEAEGTIQRFRFHLNVDTKRELLLTVLLFHFP</sequence>
<comment type="caution">
    <text evidence="3">The sequence shown here is derived from an EMBL/GenBank/DDBJ whole genome shotgun (WGS) entry which is preliminary data.</text>
</comment>
<feature type="region of interest" description="Disordered" evidence="2">
    <location>
        <begin position="212"/>
        <end position="242"/>
    </location>
</feature>
<evidence type="ECO:0000313" key="4">
    <source>
        <dbReference type="Proteomes" id="UP000034090"/>
    </source>
</evidence>
<dbReference type="STRING" id="1618578.UV74_C0013G0243"/>
<dbReference type="AlphaFoldDB" id="A0A0G1FQ28"/>
<dbReference type="EMBL" id="LCFQ01000013">
    <property type="protein sequence ID" value="KKS97121.1"/>
    <property type="molecule type" value="Genomic_DNA"/>
</dbReference>
<keyword evidence="1" id="KW-0175">Coiled coil</keyword>